<feature type="compositionally biased region" description="Basic and acidic residues" evidence="1">
    <location>
        <begin position="817"/>
        <end position="828"/>
    </location>
</feature>
<dbReference type="EnsemblMetazoa" id="G27785.12">
    <property type="protein sequence ID" value="G27785.12:cds"/>
    <property type="gene ID" value="G27785"/>
</dbReference>
<feature type="region of interest" description="Disordered" evidence="1">
    <location>
        <begin position="471"/>
        <end position="501"/>
    </location>
</feature>
<reference evidence="2" key="1">
    <citation type="submission" date="2022-08" db="UniProtKB">
        <authorList>
            <consortium name="EnsemblMetazoa"/>
        </authorList>
    </citation>
    <scope>IDENTIFICATION</scope>
    <source>
        <strain evidence="2">05x7-T-G4-1.051#20</strain>
    </source>
</reference>
<accession>A0A8W8LDJ7</accession>
<feature type="compositionally biased region" description="Basic residues" evidence="1">
    <location>
        <begin position="219"/>
        <end position="228"/>
    </location>
</feature>
<feature type="region of interest" description="Disordered" evidence="1">
    <location>
        <begin position="185"/>
        <end position="229"/>
    </location>
</feature>
<proteinExistence type="predicted"/>
<feature type="compositionally biased region" description="Basic residues" evidence="1">
    <location>
        <begin position="588"/>
        <end position="599"/>
    </location>
</feature>
<feature type="region of interest" description="Disordered" evidence="1">
    <location>
        <begin position="246"/>
        <end position="297"/>
    </location>
</feature>
<evidence type="ECO:0000256" key="1">
    <source>
        <dbReference type="SAM" id="MobiDB-lite"/>
    </source>
</evidence>
<name>A0A8W8LDJ7_MAGGI</name>
<evidence type="ECO:0000313" key="3">
    <source>
        <dbReference type="Proteomes" id="UP000005408"/>
    </source>
</evidence>
<dbReference type="AlphaFoldDB" id="A0A8W8LDJ7"/>
<protein>
    <submittedName>
        <fullName evidence="2">Uncharacterized protein</fullName>
    </submittedName>
</protein>
<feature type="region of interest" description="Disordered" evidence="1">
    <location>
        <begin position="588"/>
        <end position="632"/>
    </location>
</feature>
<sequence length="865" mass="97737">MTSEENTECSHEFNFYLDRQLQNKLIEQAEILQADELYSQFNISNTDSKNVNSKVLGKNEDIQGWFGEPKIVLRKPEKESVKQSQPSWRDYRNKQVPTQDPFVFKHYGDIRAYIEQYRRDHTTGLGFKSHSALDRMQGDGVRRYGQSPSNVHIQHQNACNCGAPPCASEVQKYLTAALHSTNRTLTSTTGFNHSQSHGTQSANSHQTPSTPHTPNGHICTKHNHHHHVERNSQAYKYKLSPDCQTMWSSRTDSQNSERLDQPSPRMQSAKVYTSGKVPTKVSVPAAPPNGQVKRPPISVRPKLRNTFLGVRQNNPNKPVETVAPPANGVRTLDTLACVATDKQKQRPLTSAVSVRSLGHVLSDTRGRTILRPSTVTSTEFYEHPNNTKNRDTPKSDRIDLDIGASVSEDEDVDNSEDSDAISISRLSTACLGADVRVKNESLEPSCTYHVFPTEMMLDSSVTVLNTRSLTWYPSISTPPQPRPRTKHSKRDATPSPSMPEISVAECYSPRLLRSRTEDRIDFPMIKKDGKGMLVTADINIGEQAKLESTRTGSGLADELERDIETPRIMSLRESKTKLMKNLRKKYAGYVHNKGKKPVHRPTGAQDSSSVKSLKSERTGSIHSGKDSRKIQTADPALHYWKLDEQGEIDRKSISSHRSSRQREADEESMIKVAEYLLSDTNILASQGQALDQSAGHKTDVSLAEGKVDFHFKEEVPASSELTWCEKLELLRAVNKPKEKPRVKMPRLKYIKDMVEPIPETREPGRAHLYEQRRIKHLLQQVRMKGKEQLDWLKDRENLIWQSAEGSSSGSSDDFSDEERFSSRRKEKGLTHEDGYILNRYQVKSVVRGVKTISALQRTNTEIFKD</sequence>
<evidence type="ECO:0000313" key="2">
    <source>
        <dbReference type="EnsemblMetazoa" id="G27785.12:cds"/>
    </source>
</evidence>
<feature type="compositionally biased region" description="Polar residues" evidence="1">
    <location>
        <begin position="185"/>
        <end position="213"/>
    </location>
</feature>
<keyword evidence="3" id="KW-1185">Reference proteome</keyword>
<organism evidence="2 3">
    <name type="scientific">Magallana gigas</name>
    <name type="common">Pacific oyster</name>
    <name type="synonym">Crassostrea gigas</name>
    <dbReference type="NCBI Taxonomy" id="29159"/>
    <lineage>
        <taxon>Eukaryota</taxon>
        <taxon>Metazoa</taxon>
        <taxon>Spiralia</taxon>
        <taxon>Lophotrochozoa</taxon>
        <taxon>Mollusca</taxon>
        <taxon>Bivalvia</taxon>
        <taxon>Autobranchia</taxon>
        <taxon>Pteriomorphia</taxon>
        <taxon>Ostreida</taxon>
        <taxon>Ostreoidea</taxon>
        <taxon>Ostreidae</taxon>
        <taxon>Magallana</taxon>
    </lineage>
</organism>
<feature type="compositionally biased region" description="Basic and acidic residues" evidence="1">
    <location>
        <begin position="613"/>
        <end position="631"/>
    </location>
</feature>
<dbReference type="Proteomes" id="UP000005408">
    <property type="component" value="Unassembled WGS sequence"/>
</dbReference>
<feature type="region of interest" description="Disordered" evidence="1">
    <location>
        <begin position="803"/>
        <end position="828"/>
    </location>
</feature>